<dbReference type="InterPro" id="IPR028299">
    <property type="entry name" value="ClpA/B_CS2"/>
</dbReference>
<dbReference type="GO" id="GO:0034605">
    <property type="term" value="P:cellular response to heat"/>
    <property type="evidence" value="ECO:0007669"/>
    <property type="project" value="TreeGrafter"/>
</dbReference>
<dbReference type="PROSITE" id="PS00871">
    <property type="entry name" value="CLPAB_2"/>
    <property type="match status" value="1"/>
</dbReference>
<accession>A0A0A2B2L8</accession>
<name>A0A0A2B2L8_PROMR</name>
<keyword evidence="7 13" id="KW-0175">Coiled coil</keyword>
<comment type="subunit">
    <text evidence="10">Homohexamer. The oligomerization is ATP-dependent.</text>
</comment>
<dbReference type="InterPro" id="IPR001270">
    <property type="entry name" value="ClpA/B"/>
</dbReference>
<dbReference type="GO" id="GO:0005524">
    <property type="term" value="F:ATP binding"/>
    <property type="evidence" value="ECO:0007669"/>
    <property type="project" value="UniProtKB-KW"/>
</dbReference>
<evidence type="ECO:0000256" key="6">
    <source>
        <dbReference type="ARBA" id="ARBA00023016"/>
    </source>
</evidence>
<keyword evidence="4 12" id="KW-0547">Nucleotide-binding</keyword>
<evidence type="ECO:0000313" key="16">
    <source>
        <dbReference type="Proteomes" id="UP000030481"/>
    </source>
</evidence>
<dbReference type="RefSeq" id="WP_032517728.1">
    <property type="nucleotide sequence ID" value="NZ_JNAR01000016.1"/>
</dbReference>
<sequence>MKIVPSEFSNFAWNCFIFAKENAYKNYQQNVDSDNLLFALIKEDNVTKKILSENNVNLKDLERQIISSLNAKAKMKNKQDNLYIGDTLHKIFLRANDIKNTLNDVVISTEHLVYGFTYDNKYGFQILNQKGIPEFLEIIKKMKSDPAVKNEFNSSNESLEKYGIDLTQSARDGILDPVIGRDEEIRRTIQILSRRTKNNPVLIGEPGVGKTAIVEGLAQRIINGDVPSALQDRKLISLDMGSLLAGAKYRGEFEERIKNILKKVKESDGKIILFIDEIHTVVGAGASGGSLDASNLLKPMLARGELRCIGATTINEHKQNIEKDPALERRFQKIKVDAPSIDDTVSILRGLRERYEVHHSVRISDNALVAAATLSERYINDRFLPDKAIDLVDEAASRLNMVITSKPEEIDEIDRKVLQFEMEKLSLKRETDDFSIERLKKINNELISLKDKQSELGAQWKKEKDEIDEISTIKEEIESVQLQIDQAKRSFDLNKAAELEFGTLNSLQKKLKEKSESLVNYQKNGDTSLLRQEVTFDDIAEVVSKWTSIPVQNLNQSEKDKLLSLESILKEKIIGQDNAIRAVADSIKRSRTGLNDPSKPLASFLFLGPTGVGKTELSKVTAKIIFDSNSSITRLDMSEYMEKHSVSKIIGAPPGYLGFESGGQLTEAVRKNPYSLILLDEIEKAHKDILDILLQVLDDGIITDGQGRTINFKNSIIVLTSNLGSQSINDLSVRKEDTNEIKKVVDNEIKKFFKPEFLNRLDEIVIFNNLELNDIKEIAKIQLQHLEKRLNKKNLKFKITDEAINQLVENSFDHAYGARPLKRIIQKQIETKISNNILNNHYLNKDEINIHLVNGEIIVD</sequence>
<dbReference type="AlphaFoldDB" id="A0A0A2B2L8"/>
<comment type="subcellular location">
    <subcellularLocation>
        <location evidence="1">Cytoplasm</location>
    </subcellularLocation>
</comment>
<dbReference type="Pfam" id="PF10431">
    <property type="entry name" value="ClpB_D2-small"/>
    <property type="match status" value="1"/>
</dbReference>
<comment type="function">
    <text evidence="9">Part of a stress-induced multi-chaperone system, it is involved in the recovery of the cell from heat-induced damage, in cooperation with DnaK, DnaJ and GrpE. Acts before DnaK, in the processing of protein aggregates. Protein binding stimulates the ATPase activity; ATP hydrolysis unfolds the denatured protein aggregates, which probably helps expose new hydrophobic binding sites on the surface of ClpB-bound aggregates, contributing to the solubilization and refolding of denatured protein aggregates by DnaK.</text>
</comment>
<feature type="coiled-coil region" evidence="13">
    <location>
        <begin position="410"/>
        <end position="524"/>
    </location>
</feature>
<dbReference type="SUPFAM" id="SSF52540">
    <property type="entry name" value="P-loop containing nucleoside triphosphate hydrolases"/>
    <property type="match status" value="2"/>
</dbReference>
<dbReference type="FunFam" id="3.40.50.300:FF:000010">
    <property type="entry name" value="Chaperone clpB 1, putative"/>
    <property type="match status" value="1"/>
</dbReference>
<dbReference type="Pfam" id="PF00004">
    <property type="entry name" value="AAA"/>
    <property type="match status" value="1"/>
</dbReference>
<evidence type="ECO:0000256" key="7">
    <source>
        <dbReference type="ARBA" id="ARBA00023054"/>
    </source>
</evidence>
<dbReference type="PROSITE" id="PS00870">
    <property type="entry name" value="CLPAB_1"/>
    <property type="match status" value="1"/>
</dbReference>
<dbReference type="InterPro" id="IPR019489">
    <property type="entry name" value="Clp_ATPase_C"/>
</dbReference>
<dbReference type="CDD" id="cd00009">
    <property type="entry name" value="AAA"/>
    <property type="match status" value="1"/>
</dbReference>
<dbReference type="Proteomes" id="UP000030481">
    <property type="component" value="Unassembled WGS sequence"/>
</dbReference>
<evidence type="ECO:0000256" key="11">
    <source>
        <dbReference type="PROSITE-ProRule" id="PRU01251"/>
    </source>
</evidence>
<gene>
    <name evidence="15" type="ORF">EV01_1735</name>
</gene>
<dbReference type="FunFam" id="3.40.50.300:FF:000025">
    <property type="entry name" value="ATP-dependent Clp protease subunit"/>
    <property type="match status" value="1"/>
</dbReference>
<comment type="caution">
    <text evidence="15">The sequence shown here is derived from an EMBL/GenBank/DDBJ whole genome shotgun (WGS) entry which is preliminary data.</text>
</comment>
<dbReference type="PANTHER" id="PTHR11638:SF18">
    <property type="entry name" value="HEAT SHOCK PROTEIN 104"/>
    <property type="match status" value="1"/>
</dbReference>
<dbReference type="Pfam" id="PF02861">
    <property type="entry name" value="Clp_N"/>
    <property type="match status" value="1"/>
</dbReference>
<dbReference type="InterPro" id="IPR004176">
    <property type="entry name" value="Clp_R_N"/>
</dbReference>
<reference evidence="16" key="1">
    <citation type="journal article" date="2014" name="Sci. Data">
        <title>Genomes of diverse isolates of the marine cyanobacterium Prochlorococcus.</title>
        <authorList>
            <person name="Biller S."/>
            <person name="Berube P."/>
            <person name="Thompson J."/>
            <person name="Kelly L."/>
            <person name="Roggensack S."/>
            <person name="Awad L."/>
            <person name="Roache-Johnson K."/>
            <person name="Ding H."/>
            <person name="Giovannoni S.J."/>
            <person name="Moore L.R."/>
            <person name="Chisholm S.W."/>
        </authorList>
    </citation>
    <scope>NUCLEOTIDE SEQUENCE [LARGE SCALE GENOMIC DNA]</scope>
</reference>
<evidence type="ECO:0000313" key="15">
    <source>
        <dbReference type="EMBL" id="KGG07397.1"/>
    </source>
</evidence>
<dbReference type="SUPFAM" id="SSF81923">
    <property type="entry name" value="Double Clp-N motif"/>
    <property type="match status" value="1"/>
</dbReference>
<dbReference type="GO" id="GO:0016887">
    <property type="term" value="F:ATP hydrolysis activity"/>
    <property type="evidence" value="ECO:0007669"/>
    <property type="project" value="InterPro"/>
</dbReference>
<dbReference type="Pfam" id="PF17871">
    <property type="entry name" value="AAA_lid_9"/>
    <property type="match status" value="1"/>
</dbReference>
<dbReference type="InterPro" id="IPR003593">
    <property type="entry name" value="AAA+_ATPase"/>
</dbReference>
<protein>
    <submittedName>
        <fullName evidence="15">ClpB protein</fullName>
    </submittedName>
</protein>
<feature type="coiled-coil region" evidence="13">
    <location>
        <begin position="769"/>
        <end position="796"/>
    </location>
</feature>
<keyword evidence="8 12" id="KW-0143">Chaperone</keyword>
<dbReference type="Gene3D" id="1.10.1780.10">
    <property type="entry name" value="Clp, N-terminal domain"/>
    <property type="match status" value="1"/>
</dbReference>
<dbReference type="Pfam" id="PF07724">
    <property type="entry name" value="AAA_2"/>
    <property type="match status" value="1"/>
</dbReference>
<evidence type="ECO:0000256" key="12">
    <source>
        <dbReference type="RuleBase" id="RU004432"/>
    </source>
</evidence>
<dbReference type="PANTHER" id="PTHR11638">
    <property type="entry name" value="ATP-DEPENDENT CLP PROTEASE"/>
    <property type="match status" value="1"/>
</dbReference>
<keyword evidence="5 12" id="KW-0067">ATP-binding</keyword>
<dbReference type="InterPro" id="IPR041546">
    <property type="entry name" value="ClpA/ClpB_AAA_lid"/>
</dbReference>
<dbReference type="Gene3D" id="3.40.50.300">
    <property type="entry name" value="P-loop containing nucleotide triphosphate hydrolases"/>
    <property type="match status" value="3"/>
</dbReference>
<evidence type="ECO:0000256" key="2">
    <source>
        <dbReference type="ARBA" id="ARBA00008675"/>
    </source>
</evidence>
<dbReference type="InterPro" id="IPR003959">
    <property type="entry name" value="ATPase_AAA_core"/>
</dbReference>
<evidence type="ECO:0000256" key="1">
    <source>
        <dbReference type="ARBA" id="ARBA00004496"/>
    </source>
</evidence>
<dbReference type="GO" id="GO:0005737">
    <property type="term" value="C:cytoplasm"/>
    <property type="evidence" value="ECO:0007669"/>
    <property type="project" value="UniProtKB-SubCell"/>
</dbReference>
<evidence type="ECO:0000256" key="3">
    <source>
        <dbReference type="ARBA" id="ARBA00022737"/>
    </source>
</evidence>
<dbReference type="InterPro" id="IPR027417">
    <property type="entry name" value="P-loop_NTPase"/>
</dbReference>
<comment type="similarity">
    <text evidence="2 12">Belongs to the ClpA/ClpB family.</text>
</comment>
<dbReference type="PROSITE" id="PS51903">
    <property type="entry name" value="CLP_R"/>
    <property type="match status" value="1"/>
</dbReference>
<dbReference type="Gene3D" id="1.10.8.60">
    <property type="match status" value="1"/>
</dbReference>
<evidence type="ECO:0000256" key="8">
    <source>
        <dbReference type="ARBA" id="ARBA00023186"/>
    </source>
</evidence>
<evidence type="ECO:0000256" key="10">
    <source>
        <dbReference type="ARBA" id="ARBA00026057"/>
    </source>
</evidence>
<feature type="domain" description="Clp R" evidence="14">
    <location>
        <begin position="5"/>
        <end position="145"/>
    </location>
</feature>
<dbReference type="InterPro" id="IPR018368">
    <property type="entry name" value="ClpA/B_CS1"/>
</dbReference>
<dbReference type="InterPro" id="IPR050130">
    <property type="entry name" value="ClpA_ClpB"/>
</dbReference>
<proteinExistence type="inferred from homology"/>
<dbReference type="SMART" id="SM01086">
    <property type="entry name" value="ClpB_D2-small"/>
    <property type="match status" value="1"/>
</dbReference>
<dbReference type="InterPro" id="IPR036628">
    <property type="entry name" value="Clp_N_dom_sf"/>
</dbReference>
<dbReference type="CDD" id="cd19499">
    <property type="entry name" value="RecA-like_ClpB_Hsp104-like"/>
    <property type="match status" value="1"/>
</dbReference>
<organism evidence="15 16">
    <name type="scientific">Prochlorococcus marinus str. MIT 9401</name>
    <dbReference type="NCBI Taxonomy" id="167551"/>
    <lineage>
        <taxon>Bacteria</taxon>
        <taxon>Bacillati</taxon>
        <taxon>Cyanobacteriota</taxon>
        <taxon>Cyanophyceae</taxon>
        <taxon>Synechococcales</taxon>
        <taxon>Prochlorococcaceae</taxon>
        <taxon>Prochlorococcus</taxon>
    </lineage>
</organism>
<evidence type="ECO:0000256" key="4">
    <source>
        <dbReference type="ARBA" id="ARBA00022741"/>
    </source>
</evidence>
<evidence type="ECO:0000256" key="13">
    <source>
        <dbReference type="SAM" id="Coils"/>
    </source>
</evidence>
<keyword evidence="6" id="KW-0346">Stress response</keyword>
<dbReference type="EMBL" id="JNAR01000016">
    <property type="protein sequence ID" value="KGG07397.1"/>
    <property type="molecule type" value="Genomic_DNA"/>
</dbReference>
<evidence type="ECO:0000256" key="9">
    <source>
        <dbReference type="ARBA" id="ARBA00025613"/>
    </source>
</evidence>
<dbReference type="PRINTS" id="PR00300">
    <property type="entry name" value="CLPPROTEASEA"/>
</dbReference>
<keyword evidence="3 11" id="KW-0677">Repeat</keyword>
<dbReference type="SMART" id="SM00382">
    <property type="entry name" value="AAA"/>
    <property type="match status" value="2"/>
</dbReference>
<evidence type="ECO:0000259" key="14">
    <source>
        <dbReference type="PROSITE" id="PS51903"/>
    </source>
</evidence>
<evidence type="ECO:0000256" key="5">
    <source>
        <dbReference type="ARBA" id="ARBA00022840"/>
    </source>
</evidence>
<dbReference type="FunFam" id="3.40.50.300:FF:000120">
    <property type="entry name" value="ATP-dependent chaperone ClpB"/>
    <property type="match status" value="1"/>
</dbReference>